<dbReference type="Proteomes" id="UP000886723">
    <property type="component" value="Unassembled WGS sequence"/>
</dbReference>
<evidence type="ECO:0000313" key="3">
    <source>
        <dbReference type="Proteomes" id="UP000886723"/>
    </source>
</evidence>
<feature type="transmembrane region" description="Helical" evidence="1">
    <location>
        <begin position="20"/>
        <end position="45"/>
    </location>
</feature>
<evidence type="ECO:0000256" key="1">
    <source>
        <dbReference type="SAM" id="Phobius"/>
    </source>
</evidence>
<dbReference type="Pfam" id="PF06161">
    <property type="entry name" value="DUF975"/>
    <property type="match status" value="1"/>
</dbReference>
<feature type="transmembrane region" description="Helical" evidence="1">
    <location>
        <begin position="120"/>
        <end position="146"/>
    </location>
</feature>
<sequence>MKRSSAELKALARTQLSGKYGIYIGAALVYNLISGAVSGITAMIFPTFSVSKFSVSNMILEQSTVSAGSLILFYVVEFIISLILSIFTIGFLKMYLDGSRGYQVMFSDLFYGFRHHPDRVILLTLALGLLYAACLIPGYVVLILAIPLESPALLIAGIVLLIIGLVAVVILSLGFSQTLFLLTDYDDLGPIQAAKESWKMMKGHKGRLFYLDLSFLGLTLLSLLSCGIAMLWITPYMRMTQSFFYRELDGELDQNPQAAQTEQTDYYAY</sequence>
<proteinExistence type="predicted"/>
<organism evidence="2 3">
    <name type="scientific">Candidatus Pullilachnospira stercoravium</name>
    <dbReference type="NCBI Taxonomy" id="2840913"/>
    <lineage>
        <taxon>Bacteria</taxon>
        <taxon>Bacillati</taxon>
        <taxon>Bacillota</taxon>
        <taxon>Clostridia</taxon>
        <taxon>Lachnospirales</taxon>
        <taxon>Lachnospiraceae</taxon>
        <taxon>Lachnospiraceae incertae sedis</taxon>
        <taxon>Candidatus Pullilachnospira</taxon>
    </lineage>
</organism>
<dbReference type="PANTHER" id="PTHR40076">
    <property type="entry name" value="MEMBRANE PROTEIN-RELATED"/>
    <property type="match status" value="1"/>
</dbReference>
<reference evidence="2" key="1">
    <citation type="submission" date="2020-10" db="EMBL/GenBank/DDBJ databases">
        <authorList>
            <person name="Gilroy R."/>
        </authorList>
    </citation>
    <scope>NUCLEOTIDE SEQUENCE</scope>
    <source>
        <strain evidence="2">ChiBcec2-4451</strain>
    </source>
</reference>
<accession>A0A9D1NT26</accession>
<dbReference type="AlphaFoldDB" id="A0A9D1NT26"/>
<comment type="caution">
    <text evidence="2">The sequence shown here is derived from an EMBL/GenBank/DDBJ whole genome shotgun (WGS) entry which is preliminary data.</text>
</comment>
<feature type="transmembrane region" description="Helical" evidence="1">
    <location>
        <begin position="65"/>
        <end position="92"/>
    </location>
</feature>
<dbReference type="PANTHER" id="PTHR40076:SF1">
    <property type="entry name" value="MEMBRANE PROTEIN"/>
    <property type="match status" value="1"/>
</dbReference>
<reference evidence="2" key="2">
    <citation type="journal article" date="2021" name="PeerJ">
        <title>Extensive microbial diversity within the chicken gut microbiome revealed by metagenomics and culture.</title>
        <authorList>
            <person name="Gilroy R."/>
            <person name="Ravi A."/>
            <person name="Getino M."/>
            <person name="Pursley I."/>
            <person name="Horton D.L."/>
            <person name="Alikhan N.F."/>
            <person name="Baker D."/>
            <person name="Gharbi K."/>
            <person name="Hall N."/>
            <person name="Watson M."/>
            <person name="Adriaenssens E.M."/>
            <person name="Foster-Nyarko E."/>
            <person name="Jarju S."/>
            <person name="Secka A."/>
            <person name="Antonio M."/>
            <person name="Oren A."/>
            <person name="Chaudhuri R.R."/>
            <person name="La Ragione R."/>
            <person name="Hildebrand F."/>
            <person name="Pallen M.J."/>
        </authorList>
    </citation>
    <scope>NUCLEOTIDE SEQUENCE</scope>
    <source>
        <strain evidence="2">ChiBcec2-4451</strain>
    </source>
</reference>
<keyword evidence="1" id="KW-0812">Transmembrane</keyword>
<evidence type="ECO:0000313" key="2">
    <source>
        <dbReference type="EMBL" id="HIV11540.1"/>
    </source>
</evidence>
<protein>
    <submittedName>
        <fullName evidence="2">DUF975 family protein</fullName>
    </submittedName>
</protein>
<gene>
    <name evidence="2" type="ORF">IAA63_00180</name>
</gene>
<dbReference type="InterPro" id="IPR010380">
    <property type="entry name" value="DUF975"/>
</dbReference>
<keyword evidence="1" id="KW-0472">Membrane</keyword>
<dbReference type="EMBL" id="DVON01000005">
    <property type="protein sequence ID" value="HIV11540.1"/>
    <property type="molecule type" value="Genomic_DNA"/>
</dbReference>
<name>A0A9D1NT26_9FIRM</name>
<feature type="transmembrane region" description="Helical" evidence="1">
    <location>
        <begin position="208"/>
        <end position="233"/>
    </location>
</feature>
<keyword evidence="1" id="KW-1133">Transmembrane helix</keyword>
<feature type="transmembrane region" description="Helical" evidence="1">
    <location>
        <begin position="152"/>
        <end position="175"/>
    </location>
</feature>